<evidence type="ECO:0000256" key="7">
    <source>
        <dbReference type="ARBA" id="ARBA00035189"/>
    </source>
</evidence>
<feature type="transmembrane region" description="Helical" evidence="8">
    <location>
        <begin position="222"/>
        <end position="243"/>
    </location>
</feature>
<name>A0AA39LVP0_9BILA</name>
<dbReference type="Pfam" id="PF10210">
    <property type="entry name" value="MRP-S32"/>
    <property type="match status" value="1"/>
</dbReference>
<keyword evidence="10" id="KW-1185">Reference proteome</keyword>
<evidence type="ECO:0000256" key="1">
    <source>
        <dbReference type="ARBA" id="ARBA00004173"/>
    </source>
</evidence>
<evidence type="ECO:0000256" key="8">
    <source>
        <dbReference type="SAM" id="Phobius"/>
    </source>
</evidence>
<comment type="similarity">
    <text evidence="2">Belongs to the mitochondrion-specific ribosomal protein mL42 family.</text>
</comment>
<evidence type="ECO:0000256" key="2">
    <source>
        <dbReference type="ARBA" id="ARBA00005556"/>
    </source>
</evidence>
<dbReference type="InterPro" id="IPR019346">
    <property type="entry name" value="Ribosomal_mL42"/>
</dbReference>
<dbReference type="AlphaFoldDB" id="A0AA39LVP0"/>
<dbReference type="EMBL" id="JAUCMV010000003">
    <property type="protein sequence ID" value="KAK0411886.1"/>
    <property type="molecule type" value="Genomic_DNA"/>
</dbReference>
<reference evidence="9" key="1">
    <citation type="submission" date="2023-06" db="EMBL/GenBank/DDBJ databases">
        <title>Genomic analysis of the entomopathogenic nematode Steinernema hermaphroditum.</title>
        <authorList>
            <person name="Schwarz E.M."/>
            <person name="Heppert J.K."/>
            <person name="Baniya A."/>
            <person name="Schwartz H.T."/>
            <person name="Tan C.-H."/>
            <person name="Antoshechkin I."/>
            <person name="Sternberg P.W."/>
            <person name="Goodrich-Blair H."/>
            <person name="Dillman A.R."/>
        </authorList>
    </citation>
    <scope>NUCLEOTIDE SEQUENCE</scope>
    <source>
        <strain evidence="9">PS9179</strain>
        <tissue evidence="9">Whole animal</tissue>
    </source>
</reference>
<organism evidence="9 10">
    <name type="scientific">Steinernema hermaphroditum</name>
    <dbReference type="NCBI Taxonomy" id="289476"/>
    <lineage>
        <taxon>Eukaryota</taxon>
        <taxon>Metazoa</taxon>
        <taxon>Ecdysozoa</taxon>
        <taxon>Nematoda</taxon>
        <taxon>Chromadorea</taxon>
        <taxon>Rhabditida</taxon>
        <taxon>Tylenchina</taxon>
        <taxon>Panagrolaimomorpha</taxon>
        <taxon>Strongyloidoidea</taxon>
        <taxon>Steinernematidae</taxon>
        <taxon>Steinernema</taxon>
    </lineage>
</organism>
<feature type="transmembrane region" description="Helical" evidence="8">
    <location>
        <begin position="180"/>
        <end position="202"/>
    </location>
</feature>
<comment type="caution">
    <text evidence="9">The sequence shown here is derived from an EMBL/GenBank/DDBJ whole genome shotgun (WGS) entry which is preliminary data.</text>
</comment>
<dbReference type="PANTHER" id="PTHR13450">
    <property type="entry name" value="MITOCHONDRIAL 39S RIBOSOMAL PROTEIN L42"/>
    <property type="match status" value="1"/>
</dbReference>
<sequence>MANSRASSSKSSVDMSKPHVVVCPNGVIACWHPKTAFPYEHTRPIDKADMSFQKAKDQSVFNDAVMTDYEKSKMRRGPNNAELREIFYTNKHEWYSRTREDRLYDTTPTCMIRRFCSTLPPSTSNKARDSIFKRILATFSEQQDNAFREETVLSMHEKDAVNRKEWALIYRDVDGTRSQFFTGLGIPVVLGVTAFGIYDAMVHEEEDRTDFVKRLIDDAEELGVFVAIPITLGVMVVAVLARLHTLRVYRIYQNKRVPEEYVAVVPKMGLQQQKVSFIRETSCVTMPDELQDIPRLLYATALGNVVLGSRRLLIQDEAFRVNSMRSYMLNETSHPPRLEEL</sequence>
<proteinExistence type="inferred from homology"/>
<keyword evidence="8" id="KW-1133">Transmembrane helix</keyword>
<keyword evidence="4" id="KW-0689">Ribosomal protein</keyword>
<dbReference type="GO" id="GO:0005762">
    <property type="term" value="C:mitochondrial large ribosomal subunit"/>
    <property type="evidence" value="ECO:0007669"/>
    <property type="project" value="TreeGrafter"/>
</dbReference>
<dbReference type="PROSITE" id="PS51257">
    <property type="entry name" value="PROKAR_LIPOPROTEIN"/>
    <property type="match status" value="1"/>
</dbReference>
<evidence type="ECO:0000313" key="9">
    <source>
        <dbReference type="EMBL" id="KAK0411886.1"/>
    </source>
</evidence>
<evidence type="ECO:0000256" key="3">
    <source>
        <dbReference type="ARBA" id="ARBA00022946"/>
    </source>
</evidence>
<evidence type="ECO:0000256" key="4">
    <source>
        <dbReference type="ARBA" id="ARBA00022980"/>
    </source>
</evidence>
<keyword evidence="8" id="KW-0812">Transmembrane</keyword>
<evidence type="ECO:0000256" key="6">
    <source>
        <dbReference type="ARBA" id="ARBA00023274"/>
    </source>
</evidence>
<dbReference type="PANTHER" id="PTHR13450:SF4">
    <property type="entry name" value="LARGE RIBOSOMAL SUBUNIT PROTEIN ML42"/>
    <property type="match status" value="1"/>
</dbReference>
<comment type="subcellular location">
    <subcellularLocation>
        <location evidence="1">Mitochondrion</location>
    </subcellularLocation>
</comment>
<keyword evidence="3" id="KW-0809">Transit peptide</keyword>
<keyword evidence="6" id="KW-0687">Ribonucleoprotein</keyword>
<accession>A0AA39LVP0</accession>
<gene>
    <name evidence="9" type="ORF">QR680_005901</name>
</gene>
<dbReference type="Proteomes" id="UP001175271">
    <property type="component" value="Unassembled WGS sequence"/>
</dbReference>
<keyword evidence="8" id="KW-0472">Membrane</keyword>
<evidence type="ECO:0000256" key="5">
    <source>
        <dbReference type="ARBA" id="ARBA00023128"/>
    </source>
</evidence>
<evidence type="ECO:0000313" key="10">
    <source>
        <dbReference type="Proteomes" id="UP001175271"/>
    </source>
</evidence>
<keyword evidence="5" id="KW-0496">Mitochondrion</keyword>
<protein>
    <recommendedName>
        <fullName evidence="7">Large ribosomal subunit protein mL42</fullName>
    </recommendedName>
</protein>